<dbReference type="GO" id="GO:0019888">
    <property type="term" value="F:protein phosphatase regulator activity"/>
    <property type="evidence" value="ECO:0007669"/>
    <property type="project" value="TreeGrafter"/>
</dbReference>
<dbReference type="Gene3D" id="1.25.10.10">
    <property type="entry name" value="Leucine-rich Repeat Variant"/>
    <property type="match status" value="1"/>
</dbReference>
<feature type="repeat" description="HEAT" evidence="2">
    <location>
        <begin position="344"/>
        <end position="377"/>
    </location>
</feature>
<dbReference type="eggNOG" id="KOG0211">
    <property type="taxonomic scope" value="Eukaryota"/>
</dbReference>
<dbReference type="AlphaFoldDB" id="A0A0D3JLD8"/>
<protein>
    <submittedName>
        <fullName evidence="3">Uncharacterized protein</fullName>
    </submittedName>
</protein>
<evidence type="ECO:0000313" key="3">
    <source>
        <dbReference type="EnsemblProtists" id="EOD24323"/>
    </source>
</evidence>
<dbReference type="InterPro" id="IPR016024">
    <property type="entry name" value="ARM-type_fold"/>
</dbReference>
<dbReference type="GeneID" id="17269868"/>
<accession>A0A0D3JLD8</accession>
<evidence type="ECO:0000313" key="4">
    <source>
        <dbReference type="Proteomes" id="UP000013827"/>
    </source>
</evidence>
<dbReference type="PROSITE" id="PS50077">
    <property type="entry name" value="HEAT_REPEAT"/>
    <property type="match status" value="4"/>
</dbReference>
<reference evidence="4" key="1">
    <citation type="journal article" date="2013" name="Nature">
        <title>Pan genome of the phytoplankton Emiliania underpins its global distribution.</title>
        <authorList>
            <person name="Read B.A."/>
            <person name="Kegel J."/>
            <person name="Klute M.J."/>
            <person name="Kuo A."/>
            <person name="Lefebvre S.C."/>
            <person name="Maumus F."/>
            <person name="Mayer C."/>
            <person name="Miller J."/>
            <person name="Monier A."/>
            <person name="Salamov A."/>
            <person name="Young J."/>
            <person name="Aguilar M."/>
            <person name="Claverie J.M."/>
            <person name="Frickenhaus S."/>
            <person name="Gonzalez K."/>
            <person name="Herman E.K."/>
            <person name="Lin Y.C."/>
            <person name="Napier J."/>
            <person name="Ogata H."/>
            <person name="Sarno A.F."/>
            <person name="Shmutz J."/>
            <person name="Schroeder D."/>
            <person name="de Vargas C."/>
            <person name="Verret F."/>
            <person name="von Dassow P."/>
            <person name="Valentin K."/>
            <person name="Van de Peer Y."/>
            <person name="Wheeler G."/>
            <person name="Dacks J.B."/>
            <person name="Delwiche C.F."/>
            <person name="Dyhrman S.T."/>
            <person name="Glockner G."/>
            <person name="John U."/>
            <person name="Richards T."/>
            <person name="Worden A.Z."/>
            <person name="Zhang X."/>
            <person name="Grigoriev I.V."/>
            <person name="Allen A.E."/>
            <person name="Bidle K."/>
            <person name="Borodovsky M."/>
            <person name="Bowler C."/>
            <person name="Brownlee C."/>
            <person name="Cock J.M."/>
            <person name="Elias M."/>
            <person name="Gladyshev V.N."/>
            <person name="Groth M."/>
            <person name="Guda C."/>
            <person name="Hadaegh A."/>
            <person name="Iglesias-Rodriguez M.D."/>
            <person name="Jenkins J."/>
            <person name="Jones B.M."/>
            <person name="Lawson T."/>
            <person name="Leese F."/>
            <person name="Lindquist E."/>
            <person name="Lobanov A."/>
            <person name="Lomsadze A."/>
            <person name="Malik S.B."/>
            <person name="Marsh M.E."/>
            <person name="Mackinder L."/>
            <person name="Mock T."/>
            <person name="Mueller-Roeber B."/>
            <person name="Pagarete A."/>
            <person name="Parker M."/>
            <person name="Probert I."/>
            <person name="Quesneville H."/>
            <person name="Raines C."/>
            <person name="Rensing S.A."/>
            <person name="Riano-Pachon D.M."/>
            <person name="Richier S."/>
            <person name="Rokitta S."/>
            <person name="Shiraiwa Y."/>
            <person name="Soanes D.M."/>
            <person name="van der Giezen M."/>
            <person name="Wahlund T.M."/>
            <person name="Williams B."/>
            <person name="Wilson W."/>
            <person name="Wolfe G."/>
            <person name="Wurch L.L."/>
        </authorList>
    </citation>
    <scope>NUCLEOTIDE SEQUENCE</scope>
</reference>
<dbReference type="GO" id="GO:0005829">
    <property type="term" value="C:cytosol"/>
    <property type="evidence" value="ECO:0007669"/>
    <property type="project" value="TreeGrafter"/>
</dbReference>
<dbReference type="SUPFAM" id="SSF48371">
    <property type="entry name" value="ARM repeat"/>
    <property type="match status" value="1"/>
</dbReference>
<dbReference type="PANTHER" id="PTHR10648">
    <property type="entry name" value="SERINE/THREONINE-PROTEIN PHOSPHATASE PP2A 65 KDA REGULATORY SUBUNIT"/>
    <property type="match status" value="1"/>
</dbReference>
<keyword evidence="4" id="KW-1185">Reference proteome</keyword>
<dbReference type="Proteomes" id="UP000013827">
    <property type="component" value="Unassembled WGS sequence"/>
</dbReference>
<dbReference type="InterPro" id="IPR051023">
    <property type="entry name" value="PP2A_Regulatory_Subunit_A"/>
</dbReference>
<feature type="repeat" description="HEAT" evidence="2">
    <location>
        <begin position="164"/>
        <end position="202"/>
    </location>
</feature>
<reference evidence="3" key="2">
    <citation type="submission" date="2024-10" db="UniProtKB">
        <authorList>
            <consortium name="EnsemblProtists"/>
        </authorList>
    </citation>
    <scope>IDENTIFICATION</scope>
</reference>
<dbReference type="GO" id="GO:0000159">
    <property type="term" value="C:protein phosphatase type 2A complex"/>
    <property type="evidence" value="ECO:0007669"/>
    <property type="project" value="TreeGrafter"/>
</dbReference>
<dbReference type="KEGG" id="ehx:EMIHUDRAFT_457790"/>
<dbReference type="RefSeq" id="XP_005776752.1">
    <property type="nucleotide sequence ID" value="XM_005776695.1"/>
</dbReference>
<organism evidence="3 4">
    <name type="scientific">Emiliania huxleyi (strain CCMP1516)</name>
    <dbReference type="NCBI Taxonomy" id="280463"/>
    <lineage>
        <taxon>Eukaryota</taxon>
        <taxon>Haptista</taxon>
        <taxon>Haptophyta</taxon>
        <taxon>Prymnesiophyceae</taxon>
        <taxon>Isochrysidales</taxon>
        <taxon>Noelaerhabdaceae</taxon>
        <taxon>Emiliania</taxon>
    </lineage>
</organism>
<dbReference type="PaxDb" id="2903-EOD24323"/>
<name>A0A0D3JLD8_EMIH1</name>
<keyword evidence="1" id="KW-0677">Repeat</keyword>
<dbReference type="InterPro" id="IPR011989">
    <property type="entry name" value="ARM-like"/>
</dbReference>
<dbReference type="OMA" id="SMEDPKW"/>
<dbReference type="InterPro" id="IPR021133">
    <property type="entry name" value="HEAT_type_2"/>
</dbReference>
<dbReference type="EnsemblProtists" id="EOD24323">
    <property type="protein sequence ID" value="EOD24323"/>
    <property type="gene ID" value="EMIHUDRAFT_457790"/>
</dbReference>
<dbReference type="HOGENOM" id="CLU_015533_2_1_1"/>
<evidence type="ECO:0000256" key="2">
    <source>
        <dbReference type="PROSITE-ProRule" id="PRU00103"/>
    </source>
</evidence>
<proteinExistence type="predicted"/>
<feature type="repeat" description="HEAT" evidence="2">
    <location>
        <begin position="502"/>
        <end position="540"/>
    </location>
</feature>
<dbReference type="PANTHER" id="PTHR10648:SF4">
    <property type="entry name" value="PROTEIN PHOSPHATASE 2 (FORMERLY 2A), REGULATORY SUBUNIT A, BETA ISOFORM-RELATED"/>
    <property type="match status" value="1"/>
</dbReference>
<dbReference type="STRING" id="2903.R1CMY0"/>
<evidence type="ECO:0000256" key="1">
    <source>
        <dbReference type="ARBA" id="ARBA00022737"/>
    </source>
</evidence>
<dbReference type="GO" id="GO:0005634">
    <property type="term" value="C:nucleus"/>
    <property type="evidence" value="ECO:0007669"/>
    <property type="project" value="TreeGrafter"/>
</dbReference>
<sequence length="573" mass="61242">MTSPLEFLMEELTSDNPQQCIQCISRLRVIGLALGAEKTRSDLIPFLKGEIEAGKFTDEVQVSVAEVLGSFSEFVGPSSEAHCLFPPLEALCAVEESTVRDQAVASINQVGAQLSASQLQTHLAPLVLRLARNKDWFTPRVSASGLVALAYSACEDAPAVGAELREEFKALAGDDSPMVRRAAAARLGAVADSYGTKLVEEELAPIYRGMVVDEGESVRVNALKQTALLCKNAELATRALLLKECFTSCTRDKSWRVRIAAAESLPAAMYTALQSDHESEVRVAAALRGAEAAAALGTAFGEKHIFPTVSRLANDTNSVSRVELSTVCIELAAPLGKAAALEHVLPCLALLADDELSNVRLAVIMQLGPFIDVVGLDGEAAAMLPLLERLGADKNWRVRHVILHLLPQLAATLGPAEFWSHFGEVCARRASDSCALVREDWVVLMAEICGLGGFGQAWAEETLLPIVTALSGEQSYLLRAVVPSFTAGFAQILTPGSLETKLVPAVLEMASDRVPNLRMIAARALAACTPLVDPGMARESIVPKLQEMLADADVDVKFEADAALESDKLKGFC</sequence>
<feature type="repeat" description="HEAT" evidence="2">
    <location>
        <begin position="383"/>
        <end position="421"/>
    </location>
</feature>